<feature type="domain" description="Chorismate-utilising enzyme C-terminal" evidence="6">
    <location>
        <begin position="101"/>
        <end position="345"/>
    </location>
</feature>
<name>A0A285MVC6_9FLAO</name>
<dbReference type="AlphaFoldDB" id="A0A285MVC6"/>
<comment type="similarity">
    <text evidence="2">Belongs to the isochorismate synthase family.</text>
</comment>
<accession>A0A285MVC6</accession>
<dbReference type="Pfam" id="PF00425">
    <property type="entry name" value="Chorismate_bind"/>
    <property type="match status" value="1"/>
</dbReference>
<dbReference type="InterPro" id="IPR004561">
    <property type="entry name" value="IsoChor_synthase"/>
</dbReference>
<sequence length="353" mass="39642">MPYPENKDFHALLKKVDTCFTNGLPFSIYRKPLENEVKGIFQSDDTLNTVADFEGTGFVFAPFNLDDNAVVIKPGDICSTLYSMEEKREQPEKFPPDQDKAVHLKLVEKGIAAIEKGTLKKVVLSRKIEVKLSRSPAETFQNLLDSYRNTFCYLFFHPKVGVWCGATPETLVRIQNQKLSTMSLAATLPYKHGLKPKWGSKEIEEQEMVSSYINERLSGSMEELHMGNAQSVKAGNLWHLKSEIKGKLFSTAKIRDIIAALHPTPAVCGIPMEESKDFIQSNENYQRTYYTGFLGELNMGDSNETHLFVNLRCVEFAGEKAAIFVGGGITAASNPESEWTETQNKSMTMLDMI</sequence>
<dbReference type="PANTHER" id="PTHR42839">
    <property type="entry name" value="ISOCHORISMATE SYNTHASE ENTC"/>
    <property type="match status" value="1"/>
</dbReference>
<dbReference type="InterPro" id="IPR005801">
    <property type="entry name" value="ADC_synthase"/>
</dbReference>
<evidence type="ECO:0000256" key="3">
    <source>
        <dbReference type="ARBA" id="ARBA00012824"/>
    </source>
</evidence>
<evidence type="ECO:0000256" key="2">
    <source>
        <dbReference type="ARBA" id="ARBA00005297"/>
    </source>
</evidence>
<reference evidence="8" key="1">
    <citation type="submission" date="2017-09" db="EMBL/GenBank/DDBJ databases">
        <authorList>
            <person name="Varghese N."/>
            <person name="Submissions S."/>
        </authorList>
    </citation>
    <scope>NUCLEOTIDE SEQUENCE [LARGE SCALE GENOMIC DNA]</scope>
    <source>
        <strain evidence="8">DSM 25885</strain>
    </source>
</reference>
<protein>
    <recommendedName>
        <fullName evidence="3">isochorismate synthase</fullName>
        <ecNumber evidence="3">5.4.4.2</ecNumber>
    </recommendedName>
    <alternativeName>
        <fullName evidence="5">Isochorismate mutase</fullName>
    </alternativeName>
</protein>
<dbReference type="NCBIfam" id="TIGR00543">
    <property type="entry name" value="isochor_syn"/>
    <property type="match status" value="1"/>
</dbReference>
<evidence type="ECO:0000313" key="8">
    <source>
        <dbReference type="Proteomes" id="UP000219048"/>
    </source>
</evidence>
<dbReference type="InterPro" id="IPR015890">
    <property type="entry name" value="Chorismate_C"/>
</dbReference>
<evidence type="ECO:0000259" key="6">
    <source>
        <dbReference type="Pfam" id="PF00425"/>
    </source>
</evidence>
<dbReference type="EC" id="5.4.4.2" evidence="3"/>
<dbReference type="Proteomes" id="UP000219048">
    <property type="component" value="Unassembled WGS sequence"/>
</dbReference>
<dbReference type="PANTHER" id="PTHR42839:SF2">
    <property type="entry name" value="ISOCHORISMATE SYNTHASE ENTC"/>
    <property type="match status" value="1"/>
</dbReference>
<evidence type="ECO:0000256" key="4">
    <source>
        <dbReference type="ARBA" id="ARBA00023235"/>
    </source>
</evidence>
<evidence type="ECO:0000256" key="5">
    <source>
        <dbReference type="ARBA" id="ARBA00041564"/>
    </source>
</evidence>
<organism evidence="7 8">
    <name type="scientific">Flagellimonas pacifica</name>
    <dbReference type="NCBI Taxonomy" id="1247520"/>
    <lineage>
        <taxon>Bacteria</taxon>
        <taxon>Pseudomonadati</taxon>
        <taxon>Bacteroidota</taxon>
        <taxon>Flavobacteriia</taxon>
        <taxon>Flavobacteriales</taxon>
        <taxon>Flavobacteriaceae</taxon>
        <taxon>Flagellimonas</taxon>
    </lineage>
</organism>
<keyword evidence="4" id="KW-0413">Isomerase</keyword>
<keyword evidence="8" id="KW-1185">Reference proteome</keyword>
<dbReference type="Gene3D" id="3.60.120.10">
    <property type="entry name" value="Anthranilate synthase"/>
    <property type="match status" value="1"/>
</dbReference>
<proteinExistence type="inferred from homology"/>
<dbReference type="GO" id="GO:0008909">
    <property type="term" value="F:isochorismate synthase activity"/>
    <property type="evidence" value="ECO:0007669"/>
    <property type="project" value="UniProtKB-EC"/>
</dbReference>
<dbReference type="EMBL" id="OBEH01000002">
    <property type="protein sequence ID" value="SNY99746.1"/>
    <property type="molecule type" value="Genomic_DNA"/>
</dbReference>
<evidence type="ECO:0000256" key="1">
    <source>
        <dbReference type="ARBA" id="ARBA00000799"/>
    </source>
</evidence>
<evidence type="ECO:0000313" key="7">
    <source>
        <dbReference type="EMBL" id="SNY99746.1"/>
    </source>
</evidence>
<gene>
    <name evidence="7" type="ORF">SAMN06265377_1559</name>
</gene>
<comment type="catalytic activity">
    <reaction evidence="1">
        <text>chorismate = isochorismate</text>
        <dbReference type="Rhea" id="RHEA:18985"/>
        <dbReference type="ChEBI" id="CHEBI:29748"/>
        <dbReference type="ChEBI" id="CHEBI:29780"/>
        <dbReference type="EC" id="5.4.4.2"/>
    </reaction>
</comment>
<dbReference type="SUPFAM" id="SSF56322">
    <property type="entry name" value="ADC synthase"/>
    <property type="match status" value="1"/>
</dbReference>